<gene>
    <name evidence="2" type="ORF">H9828_01835</name>
</gene>
<keyword evidence="1" id="KW-0472">Membrane</keyword>
<name>A0A9D1YYD0_9BACT</name>
<dbReference type="AlphaFoldDB" id="A0A9D1YYD0"/>
<proteinExistence type="predicted"/>
<dbReference type="EMBL" id="DXDA01000017">
    <property type="protein sequence ID" value="HIY68139.1"/>
    <property type="molecule type" value="Genomic_DNA"/>
</dbReference>
<reference evidence="2" key="1">
    <citation type="journal article" date="2021" name="PeerJ">
        <title>Extensive microbial diversity within the chicken gut microbiome revealed by metagenomics and culture.</title>
        <authorList>
            <person name="Gilroy R."/>
            <person name="Ravi A."/>
            <person name="Getino M."/>
            <person name="Pursley I."/>
            <person name="Horton D.L."/>
            <person name="Alikhan N.F."/>
            <person name="Baker D."/>
            <person name="Gharbi K."/>
            <person name="Hall N."/>
            <person name="Watson M."/>
            <person name="Adriaenssens E.M."/>
            <person name="Foster-Nyarko E."/>
            <person name="Jarju S."/>
            <person name="Secka A."/>
            <person name="Antonio M."/>
            <person name="Oren A."/>
            <person name="Chaudhuri R.R."/>
            <person name="La Ragione R."/>
            <person name="Hildebrand F."/>
            <person name="Pallen M.J."/>
        </authorList>
    </citation>
    <scope>NUCLEOTIDE SEQUENCE</scope>
    <source>
        <strain evidence="2">5134</strain>
    </source>
</reference>
<accession>A0A9D1YYD0</accession>
<protein>
    <submittedName>
        <fullName evidence="2">Uncharacterized protein</fullName>
    </submittedName>
</protein>
<keyword evidence="1" id="KW-0812">Transmembrane</keyword>
<keyword evidence="1" id="KW-1133">Transmembrane helix</keyword>
<reference evidence="2" key="2">
    <citation type="submission" date="2021-04" db="EMBL/GenBank/DDBJ databases">
        <authorList>
            <person name="Gilroy R."/>
        </authorList>
    </citation>
    <scope>NUCLEOTIDE SEQUENCE</scope>
    <source>
        <strain evidence="2">5134</strain>
    </source>
</reference>
<feature type="transmembrane region" description="Helical" evidence="1">
    <location>
        <begin position="43"/>
        <end position="62"/>
    </location>
</feature>
<organism evidence="2 3">
    <name type="scientific">Candidatus Alistipes intestinigallinarum</name>
    <dbReference type="NCBI Taxonomy" id="2838440"/>
    <lineage>
        <taxon>Bacteria</taxon>
        <taxon>Pseudomonadati</taxon>
        <taxon>Bacteroidota</taxon>
        <taxon>Bacteroidia</taxon>
        <taxon>Bacteroidales</taxon>
        <taxon>Rikenellaceae</taxon>
        <taxon>Alistipes</taxon>
    </lineage>
</organism>
<evidence type="ECO:0000313" key="2">
    <source>
        <dbReference type="EMBL" id="HIY68139.1"/>
    </source>
</evidence>
<dbReference type="Proteomes" id="UP000886844">
    <property type="component" value="Unassembled WGS sequence"/>
</dbReference>
<sequence length="152" mass="16778">MKTFNYASTSSIKENLTSLILGAALIIFPLVHPFGIRIGAKPILGPVPTTILMIIAGLYMLYTAYRKIRQARALSAKGGVITVDDERVTYPAIRKGQVEEESFAISEVSGISYDEEDGILTVTLNDGRETKFDLDFFDSLDQLKEFAALLQK</sequence>
<comment type="caution">
    <text evidence="2">The sequence shown here is derived from an EMBL/GenBank/DDBJ whole genome shotgun (WGS) entry which is preliminary data.</text>
</comment>
<evidence type="ECO:0000313" key="3">
    <source>
        <dbReference type="Proteomes" id="UP000886844"/>
    </source>
</evidence>
<evidence type="ECO:0000256" key="1">
    <source>
        <dbReference type="SAM" id="Phobius"/>
    </source>
</evidence>